<evidence type="ECO:0000313" key="1">
    <source>
        <dbReference type="EMBL" id="OCT65879.1"/>
    </source>
</evidence>
<organism evidence="1 2">
    <name type="scientific">Xenopus laevis</name>
    <name type="common">African clawed frog</name>
    <dbReference type="NCBI Taxonomy" id="8355"/>
    <lineage>
        <taxon>Eukaryota</taxon>
        <taxon>Metazoa</taxon>
        <taxon>Chordata</taxon>
        <taxon>Craniata</taxon>
        <taxon>Vertebrata</taxon>
        <taxon>Euteleostomi</taxon>
        <taxon>Amphibia</taxon>
        <taxon>Batrachia</taxon>
        <taxon>Anura</taxon>
        <taxon>Pipoidea</taxon>
        <taxon>Pipidae</taxon>
        <taxon>Xenopodinae</taxon>
        <taxon>Xenopus</taxon>
        <taxon>Xenopus</taxon>
    </lineage>
</organism>
<proteinExistence type="predicted"/>
<accession>A0A974C383</accession>
<protein>
    <submittedName>
        <fullName evidence="1">Uncharacterized protein</fullName>
    </submittedName>
</protein>
<dbReference type="AlphaFoldDB" id="A0A974C383"/>
<name>A0A974C383_XENLA</name>
<reference evidence="2" key="1">
    <citation type="journal article" date="2016" name="Nature">
        <title>Genome evolution in the allotetraploid frog Xenopus laevis.</title>
        <authorList>
            <person name="Session A.M."/>
            <person name="Uno Y."/>
            <person name="Kwon T."/>
            <person name="Chapman J.A."/>
            <person name="Toyoda A."/>
            <person name="Takahashi S."/>
            <person name="Fukui A."/>
            <person name="Hikosaka A."/>
            <person name="Suzuki A."/>
            <person name="Kondo M."/>
            <person name="van Heeringen S.J."/>
            <person name="Quigley I."/>
            <person name="Heinz S."/>
            <person name="Ogino H."/>
            <person name="Ochi H."/>
            <person name="Hellsten U."/>
            <person name="Lyons J.B."/>
            <person name="Simakov O."/>
            <person name="Putnam N."/>
            <person name="Stites J."/>
            <person name="Kuroki Y."/>
            <person name="Tanaka T."/>
            <person name="Michiue T."/>
            <person name="Watanabe M."/>
            <person name="Bogdanovic O."/>
            <person name="Lister R."/>
            <person name="Georgiou G."/>
            <person name="Paranjpe S.S."/>
            <person name="van Kruijsbergen I."/>
            <person name="Shu S."/>
            <person name="Carlson J."/>
            <person name="Kinoshita T."/>
            <person name="Ohta Y."/>
            <person name="Mawaribuchi S."/>
            <person name="Jenkins J."/>
            <person name="Grimwood J."/>
            <person name="Schmutz J."/>
            <person name="Mitros T."/>
            <person name="Mozaffari S.V."/>
            <person name="Suzuki Y."/>
            <person name="Haramoto Y."/>
            <person name="Yamamoto T.S."/>
            <person name="Takagi C."/>
            <person name="Heald R."/>
            <person name="Miller K."/>
            <person name="Haudenschild C."/>
            <person name="Kitzman J."/>
            <person name="Nakayama T."/>
            <person name="Izutsu Y."/>
            <person name="Robert J."/>
            <person name="Fortriede J."/>
            <person name="Burns K."/>
            <person name="Lotay V."/>
            <person name="Karimi K."/>
            <person name="Yasuoka Y."/>
            <person name="Dichmann D.S."/>
            <person name="Flajnik M.F."/>
            <person name="Houston D.W."/>
            <person name="Shendure J."/>
            <person name="DuPasquier L."/>
            <person name="Vize P.D."/>
            <person name="Zorn A.M."/>
            <person name="Ito M."/>
            <person name="Marcotte E.M."/>
            <person name="Wallingford J.B."/>
            <person name="Ito Y."/>
            <person name="Asashima M."/>
            <person name="Ueno N."/>
            <person name="Matsuda Y."/>
            <person name="Veenstra G.J."/>
            <person name="Fujiyama A."/>
            <person name="Harland R.M."/>
            <person name="Taira M."/>
            <person name="Rokhsar D.S."/>
        </authorList>
    </citation>
    <scope>NUCLEOTIDE SEQUENCE [LARGE SCALE GENOMIC DNA]</scope>
    <source>
        <strain evidence="2">J</strain>
    </source>
</reference>
<gene>
    <name evidence="1" type="ORF">XELAEV_18042128mg</name>
</gene>
<dbReference type="EMBL" id="CM004481">
    <property type="protein sequence ID" value="OCT65879.1"/>
    <property type="molecule type" value="Genomic_DNA"/>
</dbReference>
<sequence length="79" mass="9606">MMVLGGHRLHFSTAKLRIKKRLVTEMLMNQIVFLESLYCAYSVFVSQLPINIRKYCFFYQQYNHNIFYKKLFFTLINLE</sequence>
<dbReference type="Proteomes" id="UP000694892">
    <property type="component" value="Chromosome 8S"/>
</dbReference>
<evidence type="ECO:0000313" key="2">
    <source>
        <dbReference type="Proteomes" id="UP000694892"/>
    </source>
</evidence>